<keyword evidence="7 9" id="KW-0472">Membrane</keyword>
<dbReference type="Gene3D" id="3.40.50.300">
    <property type="entry name" value="P-loop containing nucleotide triphosphate hydrolases"/>
    <property type="match status" value="1"/>
</dbReference>
<dbReference type="InterPro" id="IPR043926">
    <property type="entry name" value="ABCG_dom"/>
</dbReference>
<protein>
    <submittedName>
        <fullName evidence="11">Transporter, ABCG family protein</fullName>
    </submittedName>
</protein>
<feature type="transmembrane region" description="Helical" evidence="9">
    <location>
        <begin position="606"/>
        <end position="628"/>
    </location>
</feature>
<organism evidence="11 12">
    <name type="scientific">Giardia intestinalis</name>
    <name type="common">Giardia lamblia</name>
    <dbReference type="NCBI Taxonomy" id="5741"/>
    <lineage>
        <taxon>Eukaryota</taxon>
        <taxon>Metamonada</taxon>
        <taxon>Diplomonadida</taxon>
        <taxon>Hexamitidae</taxon>
        <taxon>Giardiinae</taxon>
        <taxon>Giardia</taxon>
    </lineage>
</organism>
<dbReference type="PROSITE" id="PS00211">
    <property type="entry name" value="ABC_TRANSPORTER_1"/>
    <property type="match status" value="1"/>
</dbReference>
<dbReference type="GO" id="GO:0016887">
    <property type="term" value="F:ATP hydrolysis activity"/>
    <property type="evidence" value="ECO:0007669"/>
    <property type="project" value="InterPro"/>
</dbReference>
<feature type="transmembrane region" description="Helical" evidence="9">
    <location>
        <begin position="681"/>
        <end position="706"/>
    </location>
</feature>
<dbReference type="SUPFAM" id="SSF52540">
    <property type="entry name" value="P-loop containing nucleoside triphosphate hydrolases"/>
    <property type="match status" value="1"/>
</dbReference>
<comment type="subcellular location">
    <subcellularLocation>
        <location evidence="1">Membrane</location>
        <topology evidence="1">Multi-pass membrane protein</topology>
    </subcellularLocation>
</comment>
<dbReference type="InterPro" id="IPR017871">
    <property type="entry name" value="ABC_transporter-like_CS"/>
</dbReference>
<sequence length="865" mass="97791">MSNISCHCVVFGASARPLHCIFYELCECDPKVQPNLRQVHPMKNKMQPTLSVSHLYYDVPITIKAKFHAYLHHRLLRKPRDWDQMPGYKRILRDINFKIYPGEFVAIIGPSGSGKTSLINILANRVITETYCGEVKLKGKQLGPWIKPYLGYVQQEDTLYATDTARETLQFTANLKLKGDSQMKKSIIDSIINSLNLSHVADQLMGAAAGQGFDASNVKTGLSGGERRRVSIANEIISSPRLLLLDECTSGLDTSTATTVVSTLRKIADSRYSKDVSRFLESNTDKDPSKRGDNITVMATLHQPSSFMWNLFDKILVLASGRTIFYGRPEHFWTAMHSIGYQVPPSYNPADYLIEVVSKDENKFPHCYEDRLDLIRAISQTFDVDQNITNFIIEQANNSAKERAGTTLTGVPGLNTVSVHNMRADVTEGILISEDSLKIGSGCRTPSSRQSPGSSIRHDFGTRTLSINGSEVMITGTTIASTRTESLEMTESIWKQEMFTDDASSIKKEGHMQNPARVRSFPNLKVGPIEGSVEVQQYFTKVLKQTRLDAYMKRREGGVTSPLTLFSDSLFEILDYRTKYAQPYYFQFITIYLRFLRFCIREPSRLLAFVFQYVFFALFAGSLFWRLGTTMSELNNRVGALFFVQTCMAFAPASESALRVFQCRQTYHREHASGTYATLPFYVAMILTDIPIYIILVLVYGAITYFMIGFNTTNIGRWFYFMGLCFMTLIASVSFSHIFITMFGSYRVAQIILMVVISVIIVFAGPYINTKTIPVYYIWAPWVSYFAYAFKGFFYNEIIGLSFTCDDGVPEASCPVQTDKDAIAYYGLGDYSLVGALFLAYGFLTGWTLVCFVISYFLLRYRRFS</sequence>
<dbReference type="AlphaFoldDB" id="V6TEA6"/>
<dbReference type="Pfam" id="PF01061">
    <property type="entry name" value="ABC2_membrane"/>
    <property type="match status" value="1"/>
</dbReference>
<evidence type="ECO:0000256" key="4">
    <source>
        <dbReference type="ARBA" id="ARBA00022741"/>
    </source>
</evidence>
<dbReference type="Pfam" id="PF19055">
    <property type="entry name" value="ABC2_membrane_7"/>
    <property type="match status" value="1"/>
</dbReference>
<feature type="transmembrane region" description="Helical" evidence="9">
    <location>
        <begin position="746"/>
        <end position="768"/>
    </location>
</feature>
<evidence type="ECO:0000256" key="1">
    <source>
        <dbReference type="ARBA" id="ARBA00004141"/>
    </source>
</evidence>
<dbReference type="Pfam" id="PF00005">
    <property type="entry name" value="ABC_tran"/>
    <property type="match status" value="1"/>
</dbReference>
<dbReference type="EMBL" id="AHGT01000095">
    <property type="protein sequence ID" value="ESU35185.1"/>
    <property type="molecule type" value="Genomic_DNA"/>
</dbReference>
<gene>
    <name evidence="11" type="ORF">DHA2_42048</name>
</gene>
<evidence type="ECO:0000313" key="12">
    <source>
        <dbReference type="Proteomes" id="UP000018320"/>
    </source>
</evidence>
<dbReference type="VEuPathDB" id="GiardiaDB:GL50581_737"/>
<proteinExistence type="predicted"/>
<keyword evidence="5" id="KW-0067">ATP-binding</keyword>
<evidence type="ECO:0000256" key="9">
    <source>
        <dbReference type="SAM" id="Phobius"/>
    </source>
</evidence>
<feature type="domain" description="ABC transporter" evidence="10">
    <location>
        <begin position="71"/>
        <end position="345"/>
    </location>
</feature>
<dbReference type="InterPro" id="IPR050352">
    <property type="entry name" value="ABCG_transporters"/>
</dbReference>
<reference evidence="11 12" key="2">
    <citation type="journal article" date="2013" name="Genome Biol. Evol.">
        <title>Genome sequencing of Giardia lamblia genotypes A2 and B isolates (DH and GS) and comparative analysis with the genomes of genotypes A1 and E (WB and Pig).</title>
        <authorList>
            <person name="Adam R.D."/>
            <person name="Dahlstrom E.W."/>
            <person name="Martens C.A."/>
            <person name="Bruno D.P."/>
            <person name="Barbian K.D."/>
            <person name="Ricklefs S.M."/>
            <person name="Hernandez M.M."/>
            <person name="Narla N.P."/>
            <person name="Patel R.B."/>
            <person name="Porcella S.F."/>
            <person name="Nash T.E."/>
        </authorList>
    </citation>
    <scope>NUCLEOTIDE SEQUENCE [LARGE SCALE GENOMIC DNA]</scope>
    <source>
        <strain evidence="11 12">DH</strain>
    </source>
</reference>
<dbReference type="InterPro" id="IPR003593">
    <property type="entry name" value="AAA+_ATPase"/>
</dbReference>
<keyword evidence="6 9" id="KW-1133">Transmembrane helix</keyword>
<feature type="compositionally biased region" description="Polar residues" evidence="8">
    <location>
        <begin position="444"/>
        <end position="454"/>
    </location>
</feature>
<comment type="caution">
    <text evidence="11">The sequence shown here is derived from an EMBL/GenBank/DDBJ whole genome shotgun (WGS) entry which is preliminary data.</text>
</comment>
<evidence type="ECO:0000259" key="10">
    <source>
        <dbReference type="PROSITE" id="PS50893"/>
    </source>
</evidence>
<feature type="transmembrane region" description="Helical" evidence="9">
    <location>
        <begin position="775"/>
        <end position="794"/>
    </location>
</feature>
<dbReference type="InterPro" id="IPR003439">
    <property type="entry name" value="ABC_transporter-like_ATP-bd"/>
</dbReference>
<evidence type="ECO:0000256" key="3">
    <source>
        <dbReference type="ARBA" id="ARBA00022692"/>
    </source>
</evidence>
<evidence type="ECO:0000256" key="5">
    <source>
        <dbReference type="ARBA" id="ARBA00022840"/>
    </source>
</evidence>
<accession>V6TEA6</accession>
<keyword evidence="2" id="KW-0813">Transport</keyword>
<evidence type="ECO:0000256" key="7">
    <source>
        <dbReference type="ARBA" id="ARBA00023136"/>
    </source>
</evidence>
<dbReference type="PANTHER" id="PTHR48041:SF139">
    <property type="entry name" value="PROTEIN SCARLET"/>
    <property type="match status" value="1"/>
</dbReference>
<dbReference type="InterPro" id="IPR027417">
    <property type="entry name" value="P-loop_NTPase"/>
</dbReference>
<reference evidence="12" key="1">
    <citation type="submission" date="2012-02" db="EMBL/GenBank/DDBJ databases">
        <title>Genome sequencing of Giardia lamblia Genotypes A2 and B isolates (DH and GS) and comparative analysis with the genomes of Genotypes A1 and E (WB and Pig).</title>
        <authorList>
            <person name="Adam R."/>
            <person name="Dahlstrom E."/>
            <person name="Martens C."/>
            <person name="Bruno D."/>
            <person name="Barbian K."/>
            <person name="Porcella S.F."/>
            <person name="Nash T."/>
        </authorList>
    </citation>
    <scope>NUCLEOTIDE SEQUENCE</scope>
    <source>
        <strain evidence="12">DH</strain>
    </source>
</reference>
<name>V6TEA6_GIAIN</name>
<evidence type="ECO:0000256" key="6">
    <source>
        <dbReference type="ARBA" id="ARBA00022989"/>
    </source>
</evidence>
<dbReference type="Proteomes" id="UP000018320">
    <property type="component" value="Unassembled WGS sequence"/>
</dbReference>
<dbReference type="GO" id="GO:0005524">
    <property type="term" value="F:ATP binding"/>
    <property type="evidence" value="ECO:0007669"/>
    <property type="project" value="UniProtKB-KW"/>
</dbReference>
<feature type="transmembrane region" description="Helical" evidence="9">
    <location>
        <begin position="838"/>
        <end position="859"/>
    </location>
</feature>
<dbReference type="VEuPathDB" id="GiardiaDB:QR46_0011"/>
<dbReference type="GO" id="GO:0140359">
    <property type="term" value="F:ABC-type transporter activity"/>
    <property type="evidence" value="ECO:0007669"/>
    <property type="project" value="InterPro"/>
</dbReference>
<dbReference type="VEuPathDB" id="GiardiaDB:DHA2_42048"/>
<dbReference type="PANTHER" id="PTHR48041">
    <property type="entry name" value="ABC TRANSPORTER G FAMILY MEMBER 28"/>
    <property type="match status" value="1"/>
</dbReference>
<keyword evidence="3 9" id="KW-0812">Transmembrane</keyword>
<dbReference type="VEuPathDB" id="GiardiaDB:GL50803_0042048"/>
<evidence type="ECO:0000313" key="11">
    <source>
        <dbReference type="EMBL" id="ESU35185.1"/>
    </source>
</evidence>
<dbReference type="CDD" id="cd03213">
    <property type="entry name" value="ABCG_EPDR"/>
    <property type="match status" value="1"/>
</dbReference>
<feature type="transmembrane region" description="Helical" evidence="9">
    <location>
        <begin position="718"/>
        <end position="740"/>
    </location>
</feature>
<keyword evidence="4" id="KW-0547">Nucleotide-binding</keyword>
<dbReference type="PROSITE" id="PS50893">
    <property type="entry name" value="ABC_TRANSPORTER_2"/>
    <property type="match status" value="1"/>
</dbReference>
<evidence type="ECO:0000256" key="8">
    <source>
        <dbReference type="SAM" id="MobiDB-lite"/>
    </source>
</evidence>
<feature type="region of interest" description="Disordered" evidence="8">
    <location>
        <begin position="441"/>
        <end position="461"/>
    </location>
</feature>
<dbReference type="SMART" id="SM00382">
    <property type="entry name" value="AAA"/>
    <property type="match status" value="1"/>
</dbReference>
<dbReference type="InterPro" id="IPR013525">
    <property type="entry name" value="ABC2_TM"/>
</dbReference>
<feature type="transmembrane region" description="Helical" evidence="9">
    <location>
        <begin position="640"/>
        <end position="661"/>
    </location>
</feature>
<dbReference type="GO" id="GO:0016020">
    <property type="term" value="C:membrane"/>
    <property type="evidence" value="ECO:0007669"/>
    <property type="project" value="UniProtKB-SubCell"/>
</dbReference>
<evidence type="ECO:0000256" key="2">
    <source>
        <dbReference type="ARBA" id="ARBA00022448"/>
    </source>
</evidence>